<proteinExistence type="predicted"/>
<evidence type="ECO:0000313" key="2">
    <source>
        <dbReference type="EMBL" id="GAA2236247.1"/>
    </source>
</evidence>
<gene>
    <name evidence="2" type="ORF">GCM10010430_16400</name>
</gene>
<reference evidence="2 3" key="1">
    <citation type="journal article" date="2019" name="Int. J. Syst. Evol. Microbiol.">
        <title>The Global Catalogue of Microorganisms (GCM) 10K type strain sequencing project: providing services to taxonomists for standard genome sequencing and annotation.</title>
        <authorList>
            <consortium name="The Broad Institute Genomics Platform"/>
            <consortium name="The Broad Institute Genome Sequencing Center for Infectious Disease"/>
            <person name="Wu L."/>
            <person name="Ma J."/>
        </authorList>
    </citation>
    <scope>NUCLEOTIDE SEQUENCE [LARGE SCALE GENOMIC DNA]</scope>
    <source>
        <strain evidence="2 3">JCM 7356</strain>
    </source>
</reference>
<accession>A0ABN3DM86</accession>
<evidence type="ECO:0000313" key="3">
    <source>
        <dbReference type="Proteomes" id="UP001500305"/>
    </source>
</evidence>
<sequence length="68" mass="6827">MPEVPGAAAAETVFRQFARGAAGMSRRPFGRSPGGSVRGIRRTGGNGGPAIRYGDPVRGDPGGSSRGA</sequence>
<evidence type="ECO:0000256" key="1">
    <source>
        <dbReference type="SAM" id="MobiDB-lite"/>
    </source>
</evidence>
<dbReference type="Proteomes" id="UP001500305">
    <property type="component" value="Unassembled WGS sequence"/>
</dbReference>
<protein>
    <submittedName>
        <fullName evidence="2">Uncharacterized protein</fullName>
    </submittedName>
</protein>
<feature type="compositionally biased region" description="Gly residues" evidence="1">
    <location>
        <begin position="32"/>
        <end position="48"/>
    </location>
</feature>
<comment type="caution">
    <text evidence="2">The sequence shown here is derived from an EMBL/GenBank/DDBJ whole genome shotgun (WGS) entry which is preliminary data.</text>
</comment>
<feature type="region of interest" description="Disordered" evidence="1">
    <location>
        <begin position="24"/>
        <end position="68"/>
    </location>
</feature>
<keyword evidence="3" id="KW-1185">Reference proteome</keyword>
<dbReference type="EMBL" id="BAAATR010000005">
    <property type="protein sequence ID" value="GAA2236247.1"/>
    <property type="molecule type" value="Genomic_DNA"/>
</dbReference>
<organism evidence="2 3">
    <name type="scientific">Kitasatospora cystarginea</name>
    <dbReference type="NCBI Taxonomy" id="58350"/>
    <lineage>
        <taxon>Bacteria</taxon>
        <taxon>Bacillati</taxon>
        <taxon>Actinomycetota</taxon>
        <taxon>Actinomycetes</taxon>
        <taxon>Kitasatosporales</taxon>
        <taxon>Streptomycetaceae</taxon>
        <taxon>Kitasatospora</taxon>
    </lineage>
</organism>
<name>A0ABN3DM86_9ACTN</name>